<evidence type="ECO:0000313" key="3">
    <source>
        <dbReference type="Proteomes" id="UP000756921"/>
    </source>
</evidence>
<dbReference type="EMBL" id="WJXW01000005">
    <property type="protein sequence ID" value="KAF9735895.1"/>
    <property type="molecule type" value="Genomic_DNA"/>
</dbReference>
<proteinExistence type="predicted"/>
<reference evidence="2" key="1">
    <citation type="journal article" date="2020" name="Mol. Plant Microbe Interact.">
        <title>Genome Sequence of the Biocontrol Agent Coniothyrium minitans strain Conio (IMI 134523).</title>
        <authorList>
            <person name="Patel D."/>
            <person name="Shittu T.A."/>
            <person name="Baroncelli R."/>
            <person name="Muthumeenakshi S."/>
            <person name="Osborne T.H."/>
            <person name="Janganan T.K."/>
            <person name="Sreenivasaprasad S."/>
        </authorList>
    </citation>
    <scope>NUCLEOTIDE SEQUENCE</scope>
    <source>
        <strain evidence="2">Conio</strain>
    </source>
</reference>
<accession>A0A9P6KR90</accession>
<gene>
    <name evidence="2" type="ORF">PMIN01_05810</name>
</gene>
<name>A0A9P6KR90_9PLEO</name>
<evidence type="ECO:0000313" key="2">
    <source>
        <dbReference type="EMBL" id="KAF9735895.1"/>
    </source>
</evidence>
<protein>
    <submittedName>
        <fullName evidence="2">Uncharacterized protein</fullName>
    </submittedName>
</protein>
<dbReference type="Proteomes" id="UP000756921">
    <property type="component" value="Unassembled WGS sequence"/>
</dbReference>
<keyword evidence="3" id="KW-1185">Reference proteome</keyword>
<feature type="transmembrane region" description="Helical" evidence="1">
    <location>
        <begin position="6"/>
        <end position="29"/>
    </location>
</feature>
<sequence length="37" mass="4242">MQQTRSVYLGLPTTLTVYAAELYSISLALQVRRLEQK</sequence>
<evidence type="ECO:0000256" key="1">
    <source>
        <dbReference type="SAM" id="Phobius"/>
    </source>
</evidence>
<keyword evidence="1" id="KW-0472">Membrane</keyword>
<organism evidence="2 3">
    <name type="scientific">Paraphaeosphaeria minitans</name>
    <dbReference type="NCBI Taxonomy" id="565426"/>
    <lineage>
        <taxon>Eukaryota</taxon>
        <taxon>Fungi</taxon>
        <taxon>Dikarya</taxon>
        <taxon>Ascomycota</taxon>
        <taxon>Pezizomycotina</taxon>
        <taxon>Dothideomycetes</taxon>
        <taxon>Pleosporomycetidae</taxon>
        <taxon>Pleosporales</taxon>
        <taxon>Massarineae</taxon>
        <taxon>Didymosphaeriaceae</taxon>
        <taxon>Paraphaeosphaeria</taxon>
    </lineage>
</organism>
<keyword evidence="1" id="KW-1133">Transmembrane helix</keyword>
<keyword evidence="1" id="KW-0812">Transmembrane</keyword>
<dbReference type="AlphaFoldDB" id="A0A9P6KR90"/>
<comment type="caution">
    <text evidence="2">The sequence shown here is derived from an EMBL/GenBank/DDBJ whole genome shotgun (WGS) entry which is preliminary data.</text>
</comment>